<dbReference type="Proteomes" id="UP001397290">
    <property type="component" value="Unassembled WGS sequence"/>
</dbReference>
<organism evidence="2 3">
    <name type="scientific">Beauveria asiatica</name>
    <dbReference type="NCBI Taxonomy" id="1069075"/>
    <lineage>
        <taxon>Eukaryota</taxon>
        <taxon>Fungi</taxon>
        <taxon>Dikarya</taxon>
        <taxon>Ascomycota</taxon>
        <taxon>Pezizomycotina</taxon>
        <taxon>Sordariomycetes</taxon>
        <taxon>Hypocreomycetidae</taxon>
        <taxon>Hypocreales</taxon>
        <taxon>Cordycipitaceae</taxon>
        <taxon>Beauveria</taxon>
    </lineage>
</organism>
<reference evidence="2 3" key="1">
    <citation type="submission" date="2020-02" db="EMBL/GenBank/DDBJ databases">
        <title>Comparative genomics of the hypocrealean fungal genus Beauvera.</title>
        <authorList>
            <person name="Showalter D.N."/>
            <person name="Bushley K.E."/>
            <person name="Rehner S.A."/>
        </authorList>
    </citation>
    <scope>NUCLEOTIDE SEQUENCE [LARGE SCALE GENOMIC DNA]</scope>
    <source>
        <strain evidence="2 3">ARSEF4384</strain>
    </source>
</reference>
<comment type="caution">
    <text evidence="2">The sequence shown here is derived from an EMBL/GenBank/DDBJ whole genome shotgun (WGS) entry which is preliminary data.</text>
</comment>
<proteinExistence type="predicted"/>
<keyword evidence="3" id="KW-1185">Reference proteome</keyword>
<name>A0AAW0RMW7_9HYPO</name>
<feature type="compositionally biased region" description="Polar residues" evidence="1">
    <location>
        <begin position="237"/>
        <end position="249"/>
    </location>
</feature>
<evidence type="ECO:0000313" key="2">
    <source>
        <dbReference type="EMBL" id="KAK8143567.1"/>
    </source>
</evidence>
<feature type="region of interest" description="Disordered" evidence="1">
    <location>
        <begin position="364"/>
        <end position="492"/>
    </location>
</feature>
<evidence type="ECO:0000256" key="1">
    <source>
        <dbReference type="SAM" id="MobiDB-lite"/>
    </source>
</evidence>
<evidence type="ECO:0000313" key="3">
    <source>
        <dbReference type="Proteomes" id="UP001397290"/>
    </source>
</evidence>
<protein>
    <submittedName>
        <fullName evidence="2">Uncharacterized protein</fullName>
    </submittedName>
</protein>
<dbReference type="AlphaFoldDB" id="A0AAW0RMW7"/>
<feature type="region of interest" description="Disordered" evidence="1">
    <location>
        <begin position="229"/>
        <end position="249"/>
    </location>
</feature>
<gene>
    <name evidence="2" type="ORF">G3M48_007062</name>
</gene>
<feature type="compositionally biased region" description="Polar residues" evidence="1">
    <location>
        <begin position="428"/>
        <end position="444"/>
    </location>
</feature>
<accession>A0AAW0RMW7</accession>
<feature type="compositionally biased region" description="Polar residues" evidence="1">
    <location>
        <begin position="385"/>
        <end position="395"/>
    </location>
</feature>
<feature type="compositionally biased region" description="Low complexity" evidence="1">
    <location>
        <begin position="445"/>
        <end position="492"/>
    </location>
</feature>
<sequence length="609" mass="64262">MRVNAATIGAVTLGSSVMAQSAPVVDGPVGTTDLKDLEALGRYTRDACHKVDSAFNDFIWPCASQLKTSVKLCPTFAGTEKERIDQRDCLCGEGSSFVQDAVACSECKVQNGLQPAVQRDYWINYYKEVDEGYCQPKEVPLSFDDFRTQLDAKMPIPKGGENVNQHENKVIDPKTYYGANVPKKQGAGKAPAVVNSDKDVARPPKTDRLAGQVTVPYFVSCSDLPTAVENKTEEPINPTTSAPFQNGTATIRPTGSLPSTFLTVTTSNLAGSPTTTLLPSSSVIPAPDTVTRCVAYIVWVIVDCIPQTDAAGNFGIGYETVGIDENEPAVMLENNEQFEKVKDAIPDAGKDQKLAEDVKQHVGNASPVVPAAGKNKNLPPVKGSTGETKVPSGSQPVHDEEECEVVEDVPQMQKDPNGGSDAVVPVGQGSQPSTGKPGQSLPSTPGQNSGSGPSHSGSGPSNSGSGPSNSGSGPSNSGSGPSNSGSGPSNTGSNTCECECPSTIATATSSDRGSTEICKKKVETEDRCKALSGDEAKKCLCSSSFFDEAIKCARRTGDVRQSEFEAQILFETKYRFCMTDNSFGNSVGAAYKKVDDEWRAARNPNAILI</sequence>
<dbReference type="EMBL" id="JAAHCF010000493">
    <property type="protein sequence ID" value="KAK8143567.1"/>
    <property type="molecule type" value="Genomic_DNA"/>
</dbReference>